<evidence type="ECO:0000256" key="6">
    <source>
        <dbReference type="ARBA" id="ARBA00023237"/>
    </source>
</evidence>
<feature type="chain" id="PRO_5047499242" evidence="9">
    <location>
        <begin position="19"/>
        <end position="837"/>
    </location>
</feature>
<dbReference type="InterPro" id="IPR010917">
    <property type="entry name" value="TonB_rcpt_CS"/>
</dbReference>
<evidence type="ECO:0000256" key="8">
    <source>
        <dbReference type="PROSITE-ProRule" id="PRU10144"/>
    </source>
</evidence>
<keyword evidence="5 7" id="KW-0472">Membrane</keyword>
<dbReference type="Proteomes" id="UP001589858">
    <property type="component" value="Unassembled WGS sequence"/>
</dbReference>
<gene>
    <name evidence="10" type="ORF">ACFFF8_19140</name>
</gene>
<feature type="signal peptide" evidence="9">
    <location>
        <begin position="1"/>
        <end position="18"/>
    </location>
</feature>
<evidence type="ECO:0000256" key="5">
    <source>
        <dbReference type="ARBA" id="ARBA00023136"/>
    </source>
</evidence>
<dbReference type="EMBL" id="JBHLTM010000075">
    <property type="protein sequence ID" value="MFC0686703.1"/>
    <property type="molecule type" value="Genomic_DNA"/>
</dbReference>
<evidence type="ECO:0000256" key="1">
    <source>
        <dbReference type="ARBA" id="ARBA00004571"/>
    </source>
</evidence>
<evidence type="ECO:0000256" key="7">
    <source>
        <dbReference type="PROSITE-ProRule" id="PRU01360"/>
    </source>
</evidence>
<organism evidence="10 11">
    <name type="scientific">Novosphingobium clariflavum</name>
    <dbReference type="NCBI Taxonomy" id="2029884"/>
    <lineage>
        <taxon>Bacteria</taxon>
        <taxon>Pseudomonadati</taxon>
        <taxon>Pseudomonadota</taxon>
        <taxon>Alphaproteobacteria</taxon>
        <taxon>Sphingomonadales</taxon>
        <taxon>Sphingomonadaceae</taxon>
        <taxon>Novosphingobium</taxon>
    </lineage>
</organism>
<comment type="similarity">
    <text evidence="7">Belongs to the TonB-dependent receptor family.</text>
</comment>
<dbReference type="PROSITE" id="PS01156">
    <property type="entry name" value="TONB_DEPENDENT_REC_2"/>
    <property type="match status" value="1"/>
</dbReference>
<evidence type="ECO:0000313" key="10">
    <source>
        <dbReference type="EMBL" id="MFC0686703.1"/>
    </source>
</evidence>
<name>A0ABV6SBS3_9SPHN</name>
<keyword evidence="10" id="KW-0675">Receptor</keyword>
<keyword evidence="2 7" id="KW-0813">Transport</keyword>
<sequence length="837" mass="90301">MRVLLLGSALAAPANAFAQDTGTAGGTEQVLPEVVAEGGQDGGAYLMGTGADAGTTRITAGEIRARAAGSGDANQLLKALPTVQFSRDEGLATRENIQDIRPADLSISGGRYYENLITIDGIDANARVDITGTSRTSNALAAYELAGATAQSIWVDTNLVGEVTLRDSNVSAEYGRFTGGALDIKTRAPKREWGASANVSYTSDALTHYRVSPASRAALADDEMPARPSFEKWRYGVSLDVPVNPNIGLLLAYNRSTANVVYTRGAAYGATTFGQSSTSDNFMAKMEADLTGDLTLSGQFVYSPYRSEAASANGVANEVVSRGGGITSQLRLAHSGASDWSLSANLTHSDTGRDASPFNYSVPSWSTNGSVCSNTNCTIGGFGDIDQTQDVYNLNGRWSRPIGPGTLAMGFDYQHIEAMRSRPVDGGAYSRGTSQSATAAIVCADGNSLTCVTGEYALTQFALYSAYRAEVALDSVAGWAEYSARLGAFSLRGGLRYDYESFLGDHNFAPRLSASYALPWDGWSVTLGANRYYGRSMLAYALREQYPASATYLRTGTSSGGLTTYADTDWYLSSMSYSTSYSGSKTKTPYSDELSATLSARILGGNLRVKGIYREGKDEFVRAAGERETITLPNGKTSTVTRFVVTNTGFSSYRGASVEWTRRFGKHDFAINTNFSKTKSSNDNYLDAIDSELFDDTPVLFQGNVTTLAELSALNQRDDMAAPLIINATWTARWRDERLTTNVNLRYRSGFDQIEDTGESQTVDGTAYDVYDYIHYPKAIDVNLNAQFEVIRSAMGVLTAETRIANLLDRIPSPNSVATTQPYQFGRSFWVGLNYRF</sequence>
<evidence type="ECO:0000256" key="3">
    <source>
        <dbReference type="ARBA" id="ARBA00022452"/>
    </source>
</evidence>
<dbReference type="InterPro" id="IPR036942">
    <property type="entry name" value="Beta-barrel_TonB_sf"/>
</dbReference>
<protein>
    <submittedName>
        <fullName evidence="10">TonB-dependent receptor plug domain-containing protein</fullName>
    </submittedName>
</protein>
<dbReference type="InterPro" id="IPR039426">
    <property type="entry name" value="TonB-dep_rcpt-like"/>
</dbReference>
<feature type="short sequence motif" description="TonB C-terminal box" evidence="8">
    <location>
        <begin position="820"/>
        <end position="837"/>
    </location>
</feature>
<proteinExistence type="inferred from homology"/>
<accession>A0ABV6SBS3</accession>
<keyword evidence="9" id="KW-0732">Signal</keyword>
<keyword evidence="11" id="KW-1185">Reference proteome</keyword>
<dbReference type="PROSITE" id="PS52016">
    <property type="entry name" value="TONB_DEPENDENT_REC_3"/>
    <property type="match status" value="1"/>
</dbReference>
<dbReference type="RefSeq" id="WP_267218507.1">
    <property type="nucleotide sequence ID" value="NZ_JAPCWC010000001.1"/>
</dbReference>
<comment type="caution">
    <text evidence="10">The sequence shown here is derived from an EMBL/GenBank/DDBJ whole genome shotgun (WGS) entry which is preliminary data.</text>
</comment>
<dbReference type="SUPFAM" id="SSF56935">
    <property type="entry name" value="Porins"/>
    <property type="match status" value="1"/>
</dbReference>
<evidence type="ECO:0000313" key="11">
    <source>
        <dbReference type="Proteomes" id="UP001589858"/>
    </source>
</evidence>
<reference evidence="10 11" key="1">
    <citation type="submission" date="2024-09" db="EMBL/GenBank/DDBJ databases">
        <authorList>
            <person name="Sun Q."/>
            <person name="Mori K."/>
        </authorList>
    </citation>
    <scope>NUCLEOTIDE SEQUENCE [LARGE SCALE GENOMIC DNA]</scope>
    <source>
        <strain evidence="10 11">CICC 11035S</strain>
    </source>
</reference>
<comment type="subcellular location">
    <subcellularLocation>
        <location evidence="1 7">Cell outer membrane</location>
        <topology evidence="1 7">Multi-pass membrane protein</topology>
    </subcellularLocation>
</comment>
<keyword evidence="4 7" id="KW-0812">Transmembrane</keyword>
<evidence type="ECO:0000256" key="2">
    <source>
        <dbReference type="ARBA" id="ARBA00022448"/>
    </source>
</evidence>
<evidence type="ECO:0000256" key="9">
    <source>
        <dbReference type="SAM" id="SignalP"/>
    </source>
</evidence>
<evidence type="ECO:0000256" key="4">
    <source>
        <dbReference type="ARBA" id="ARBA00022692"/>
    </source>
</evidence>
<keyword evidence="3 7" id="KW-1134">Transmembrane beta strand</keyword>
<dbReference type="Gene3D" id="2.40.170.20">
    <property type="entry name" value="TonB-dependent receptor, beta-barrel domain"/>
    <property type="match status" value="1"/>
</dbReference>
<keyword evidence="6 7" id="KW-0998">Cell outer membrane</keyword>